<proteinExistence type="predicted"/>
<keyword evidence="8" id="KW-0812">Transmembrane</keyword>
<evidence type="ECO:0000256" key="2">
    <source>
        <dbReference type="ARBA" id="ARBA00005182"/>
    </source>
</evidence>
<dbReference type="SUPFAM" id="SSF52266">
    <property type="entry name" value="SGNH hydrolase"/>
    <property type="match status" value="1"/>
</dbReference>
<evidence type="ECO:0000256" key="6">
    <source>
        <dbReference type="ARBA" id="ARBA00022841"/>
    </source>
</evidence>
<evidence type="ECO:0000256" key="8">
    <source>
        <dbReference type="SAM" id="Phobius"/>
    </source>
</evidence>
<protein>
    <recommendedName>
        <fullName evidence="9">AlgX/AlgJ SGNH hydrolase-like domain-containing protein</fullName>
    </recommendedName>
</protein>
<gene>
    <name evidence="10" type="ORF">H3H32_31165</name>
</gene>
<keyword evidence="8" id="KW-1133">Transmembrane helix</keyword>
<dbReference type="Proteomes" id="UP000515369">
    <property type="component" value="Chromosome"/>
</dbReference>
<keyword evidence="5" id="KW-0574">Periplasm</keyword>
<dbReference type="InterPro" id="IPR036514">
    <property type="entry name" value="SGNH_hydro_sf"/>
</dbReference>
<organism evidence="10 11">
    <name type="scientific">Spirosoma foliorum</name>
    <dbReference type="NCBI Taxonomy" id="2710596"/>
    <lineage>
        <taxon>Bacteria</taxon>
        <taxon>Pseudomonadati</taxon>
        <taxon>Bacteroidota</taxon>
        <taxon>Cytophagia</taxon>
        <taxon>Cytophagales</taxon>
        <taxon>Cytophagaceae</taxon>
        <taxon>Spirosoma</taxon>
    </lineage>
</organism>
<evidence type="ECO:0000256" key="1">
    <source>
        <dbReference type="ARBA" id="ARBA00004418"/>
    </source>
</evidence>
<sequence>MISTETSKTTLDVHPNSMENDPHHTPKPKNLTRYRFFLTGFGFAILLILPGLDQWFSFSSDFQSTEKHILAPFPTFKFPHVNTYISQFNQYYKENFGWRNALFYQYSHLKYDVLGVSPLPYKVILGKNNWFYPGNDLNNVADQHQGLQPIELQTLQTIVQKLTAKQRKLAAQGIKFYLFIPPDSYTIYPENLPDYLQNNRVISNYDRLKQYLLKNTTIPLIDVRPALLAAKSRHQTYMQTDTHWNDYGAFIATLSLANRIRQDFPDMPLPKENDYSICAKKGYSGDLVTMMALNRDISDTVNYQIDAPPYLQVKEAGRIHNTELGGWPSQRFVSMNKKSPSLLFIGDSFTISLAQFVPNYFFKSYLVRSNLISDELVFSEKPDVVIFEIVERNLAYLALL</sequence>
<feature type="transmembrane region" description="Helical" evidence="8">
    <location>
        <begin position="36"/>
        <end position="56"/>
    </location>
</feature>
<evidence type="ECO:0000313" key="11">
    <source>
        <dbReference type="Proteomes" id="UP000515369"/>
    </source>
</evidence>
<keyword evidence="4" id="KW-0732">Signal</keyword>
<dbReference type="Gene3D" id="3.40.50.1110">
    <property type="entry name" value="SGNH hydrolase"/>
    <property type="match status" value="1"/>
</dbReference>
<accession>A0A7G5GTY8</accession>
<dbReference type="RefSeq" id="WP_182459639.1">
    <property type="nucleotide sequence ID" value="NZ_CP059732.1"/>
</dbReference>
<keyword evidence="3" id="KW-0808">Transferase</keyword>
<keyword evidence="8" id="KW-0472">Membrane</keyword>
<dbReference type="GO" id="GO:0016788">
    <property type="term" value="F:hydrolase activity, acting on ester bonds"/>
    <property type="evidence" value="ECO:0007669"/>
    <property type="project" value="UniProtKB-ARBA"/>
</dbReference>
<dbReference type="UniPathway" id="UPA00286"/>
<dbReference type="GO" id="GO:0042121">
    <property type="term" value="P:alginic acid biosynthetic process"/>
    <property type="evidence" value="ECO:0007669"/>
    <property type="project" value="UniProtKB-UniPathway"/>
</dbReference>
<evidence type="ECO:0000313" key="10">
    <source>
        <dbReference type="EMBL" id="QMW02330.1"/>
    </source>
</evidence>
<feature type="domain" description="AlgX/AlgJ SGNH hydrolase-like" evidence="9">
    <location>
        <begin position="123"/>
        <end position="304"/>
    </location>
</feature>
<comment type="subcellular location">
    <subcellularLocation>
        <location evidence="1">Periplasm</location>
    </subcellularLocation>
</comment>
<dbReference type="GO" id="GO:0016740">
    <property type="term" value="F:transferase activity"/>
    <property type="evidence" value="ECO:0007669"/>
    <property type="project" value="UniProtKB-KW"/>
</dbReference>
<dbReference type="EMBL" id="CP059732">
    <property type="protein sequence ID" value="QMW02330.1"/>
    <property type="molecule type" value="Genomic_DNA"/>
</dbReference>
<feature type="region of interest" description="Disordered" evidence="7">
    <location>
        <begin position="1"/>
        <end position="26"/>
    </location>
</feature>
<evidence type="ECO:0000256" key="7">
    <source>
        <dbReference type="SAM" id="MobiDB-lite"/>
    </source>
</evidence>
<keyword evidence="11" id="KW-1185">Reference proteome</keyword>
<keyword evidence="6" id="KW-0016">Alginate biosynthesis</keyword>
<evidence type="ECO:0000259" key="9">
    <source>
        <dbReference type="Pfam" id="PF16822"/>
    </source>
</evidence>
<reference evidence="10 11" key="1">
    <citation type="submission" date="2020-07" db="EMBL/GenBank/DDBJ databases">
        <title>Spirosoma foliorum sp. nov., isolated from the leaves on the Nejang mountain Korea, Republic of.</title>
        <authorList>
            <person name="Ho H."/>
            <person name="Lee Y.-J."/>
            <person name="Nurcahyanto D.-A."/>
            <person name="Kim S.-G."/>
        </authorList>
    </citation>
    <scope>NUCLEOTIDE SEQUENCE [LARGE SCALE GENOMIC DNA]</scope>
    <source>
        <strain evidence="10 11">PL0136</strain>
    </source>
</reference>
<comment type="pathway">
    <text evidence="2">Glycan biosynthesis; alginate biosynthesis.</text>
</comment>
<dbReference type="AlphaFoldDB" id="A0A7G5GTY8"/>
<dbReference type="GO" id="GO:0042597">
    <property type="term" value="C:periplasmic space"/>
    <property type="evidence" value="ECO:0007669"/>
    <property type="project" value="UniProtKB-SubCell"/>
</dbReference>
<dbReference type="Pfam" id="PF16822">
    <property type="entry name" value="ALGX"/>
    <property type="match status" value="1"/>
</dbReference>
<dbReference type="KEGG" id="sfol:H3H32_31165"/>
<dbReference type="InterPro" id="IPR031811">
    <property type="entry name" value="ALGX/ALGJ_SGNH-like"/>
</dbReference>
<evidence type="ECO:0000256" key="5">
    <source>
        <dbReference type="ARBA" id="ARBA00022764"/>
    </source>
</evidence>
<evidence type="ECO:0000256" key="4">
    <source>
        <dbReference type="ARBA" id="ARBA00022729"/>
    </source>
</evidence>
<name>A0A7G5GTY8_9BACT</name>
<evidence type="ECO:0000256" key="3">
    <source>
        <dbReference type="ARBA" id="ARBA00022679"/>
    </source>
</evidence>
<feature type="compositionally biased region" description="Polar residues" evidence="7">
    <location>
        <begin position="1"/>
        <end position="10"/>
    </location>
</feature>